<evidence type="ECO:0000256" key="2">
    <source>
        <dbReference type="SAM" id="MobiDB-lite"/>
    </source>
</evidence>
<reference evidence="3 4" key="1">
    <citation type="submission" date="2015-02" db="EMBL/GenBank/DDBJ databases">
        <title>Draft genome sequence of Pseudomonas stutzeri NT0128 isolated from wheat (Triticum turgidum) rhizosphere.</title>
        <authorList>
            <person name="Tovi N."/>
            <person name="Frenk S."/>
            <person name="Hadar Y."/>
            <person name="Minz D."/>
        </authorList>
    </citation>
    <scope>NUCLEOTIDE SEQUENCE [LARGE SCALE GENOMIC DNA]</scope>
    <source>
        <strain evidence="3 4">NT0128</strain>
    </source>
</reference>
<gene>
    <name evidence="3" type="ORF">UF78_10505</name>
</gene>
<evidence type="ECO:0000256" key="1">
    <source>
        <dbReference type="SAM" id="Coils"/>
    </source>
</evidence>
<organism evidence="3 4">
    <name type="scientific">Stutzerimonas stutzeri</name>
    <name type="common">Pseudomonas stutzeri</name>
    <dbReference type="NCBI Taxonomy" id="316"/>
    <lineage>
        <taxon>Bacteria</taxon>
        <taxon>Pseudomonadati</taxon>
        <taxon>Pseudomonadota</taxon>
        <taxon>Gammaproteobacteria</taxon>
        <taxon>Pseudomonadales</taxon>
        <taxon>Pseudomonadaceae</taxon>
        <taxon>Stutzerimonas</taxon>
    </lineage>
</organism>
<dbReference type="AlphaFoldDB" id="A0A0D9AN79"/>
<feature type="region of interest" description="Disordered" evidence="2">
    <location>
        <begin position="99"/>
        <end position="157"/>
    </location>
</feature>
<sequence>MTGPTLDRLMSLRQLRERQAAAALARQTQTAREAAQRANDAQQDYQRFLDELEAEDASTLLYLNGDRLDLDALQQEHARRISVASEEAGHQRTIEQARVAQDDAETQRDALARTHSHQRKRREAMELHRQRQANKARVDADLHDEDEAERLTRPDWP</sequence>
<accession>A0A0D9AN79</accession>
<evidence type="ECO:0000313" key="3">
    <source>
        <dbReference type="EMBL" id="KJH82154.1"/>
    </source>
</evidence>
<dbReference type="Proteomes" id="UP000032487">
    <property type="component" value="Unassembled WGS sequence"/>
</dbReference>
<dbReference type="Gene3D" id="1.10.287.1700">
    <property type="match status" value="1"/>
</dbReference>
<keyword evidence="1" id="KW-0175">Coiled coil</keyword>
<proteinExistence type="predicted"/>
<dbReference type="PATRIC" id="fig|316.101.peg.4574"/>
<protein>
    <submittedName>
        <fullName evidence="3">Uncharacterized protein</fullName>
    </submittedName>
</protein>
<dbReference type="InterPro" id="IPR053716">
    <property type="entry name" value="Flag_assembly_chemotaxis_eff"/>
</dbReference>
<comment type="caution">
    <text evidence="3">The sequence shown here is derived from an EMBL/GenBank/DDBJ whole genome shotgun (WGS) entry which is preliminary data.</text>
</comment>
<dbReference type="EMBL" id="JYHV01000016">
    <property type="protein sequence ID" value="KJH82154.1"/>
    <property type="molecule type" value="Genomic_DNA"/>
</dbReference>
<name>A0A0D9AN79_STUST</name>
<evidence type="ECO:0000313" key="4">
    <source>
        <dbReference type="Proteomes" id="UP000032487"/>
    </source>
</evidence>
<feature type="coiled-coil region" evidence="1">
    <location>
        <begin position="24"/>
        <end position="55"/>
    </location>
</feature>